<dbReference type="InterPro" id="IPR052925">
    <property type="entry name" value="Phage_Integrase-like_Recomb"/>
</dbReference>
<keyword evidence="1" id="KW-0238">DNA-binding</keyword>
<dbReference type="Gene3D" id="1.10.150.130">
    <property type="match status" value="1"/>
</dbReference>
<evidence type="ECO:0000313" key="5">
    <source>
        <dbReference type="Proteomes" id="UP000027121"/>
    </source>
</evidence>
<dbReference type="PANTHER" id="PTHR34605:SF3">
    <property type="entry name" value="P CELL-TYPE AGGLUTINATION PROTEIN MAP4-LIKE-RELATED"/>
    <property type="match status" value="1"/>
</dbReference>
<dbReference type="InterPro" id="IPR002104">
    <property type="entry name" value="Integrase_catalytic"/>
</dbReference>
<sequence length="367" mass="39714">MNNTDALQARFDNLLALHEMADTTRAAAEAFIAAGTAVNTVRSYRSALAYWAAWLRLRYGRALGDGALPPEVAVQFIVDHLARPTADGTWSHLLPANVDAALVAAGVKGKLGALAFSTVSHRLAVVAKWHRLKDWDNPCEAAAVKTLLREARKAQARQGMAVRKKTAVALEPLQRMLTTCTDGVRGIRDRALLLLAWSGGGRRRSEVVGLQIEDLRRLDTDTWLYALKATKTETSGIRREKPLRGPAAQALAAWLAIAPAVSGPLFRRLYKGGKVGTTALSADQVARIVQRRAQLAGLEGDWAAHSLRSGFVTEAGRQGVPLGEVMAMTEHRSVNTVMGYFQAGAMLSSRATCLLGDEELHRPDQNA</sequence>
<evidence type="ECO:0000256" key="1">
    <source>
        <dbReference type="ARBA" id="ARBA00023125"/>
    </source>
</evidence>
<evidence type="ECO:0000256" key="2">
    <source>
        <dbReference type="ARBA" id="ARBA00023172"/>
    </source>
</evidence>
<dbReference type="InterPro" id="IPR013762">
    <property type="entry name" value="Integrase-like_cat_sf"/>
</dbReference>
<reference evidence="4 5" key="2">
    <citation type="journal article" date="2016" name="Front. Microbiol.">
        <title>When Genome-Based Approach Meets the 'Old but Good': Revealing Genes Involved in the Antibacterial Activity of Pseudomonas sp. P482 against Soft Rot Pathogens.</title>
        <authorList>
            <person name="Krzyzanowska D.M."/>
            <person name="Ossowicki A."/>
            <person name="Rajewska M."/>
            <person name="Maciag T."/>
            <person name="Jablonska M."/>
            <person name="Obuchowski M."/>
            <person name="Heeb S."/>
            <person name="Jafra S."/>
        </authorList>
    </citation>
    <scope>NUCLEOTIDE SEQUENCE [LARGE SCALE GENOMIC DNA]</scope>
    <source>
        <strain evidence="4 5">P482</strain>
    </source>
</reference>
<dbReference type="Gene3D" id="1.10.443.10">
    <property type="entry name" value="Intergrase catalytic core"/>
    <property type="match status" value="1"/>
</dbReference>
<dbReference type="CDD" id="cd00799">
    <property type="entry name" value="INT_Cre_C"/>
    <property type="match status" value="1"/>
</dbReference>
<dbReference type="Pfam" id="PF00589">
    <property type="entry name" value="Phage_integrase"/>
    <property type="match status" value="1"/>
</dbReference>
<dbReference type="Proteomes" id="UP000027121">
    <property type="component" value="Chromosome"/>
</dbReference>
<accession>A0AAP0X8A1</accession>
<protein>
    <submittedName>
        <fullName evidence="4">Site-specific integrase</fullName>
    </submittedName>
</protein>
<dbReference type="GO" id="GO:0003677">
    <property type="term" value="F:DNA binding"/>
    <property type="evidence" value="ECO:0007669"/>
    <property type="project" value="UniProtKB-KW"/>
</dbReference>
<dbReference type="InterPro" id="IPR011010">
    <property type="entry name" value="DNA_brk_join_enz"/>
</dbReference>
<name>A0AAP0X8A1_9PSED</name>
<dbReference type="KEGG" id="pdw:BV82_5219"/>
<dbReference type="EMBL" id="CP071706">
    <property type="protein sequence ID" value="KDN97010.2"/>
    <property type="molecule type" value="Genomic_DNA"/>
</dbReference>
<dbReference type="GO" id="GO:0006310">
    <property type="term" value="P:DNA recombination"/>
    <property type="evidence" value="ECO:0007669"/>
    <property type="project" value="UniProtKB-KW"/>
</dbReference>
<keyword evidence="5" id="KW-1185">Reference proteome</keyword>
<dbReference type="GO" id="GO:0015074">
    <property type="term" value="P:DNA integration"/>
    <property type="evidence" value="ECO:0007669"/>
    <property type="project" value="InterPro"/>
</dbReference>
<dbReference type="RefSeq" id="WP_051636832.1">
    <property type="nucleotide sequence ID" value="NZ_CP071706.1"/>
</dbReference>
<evidence type="ECO:0000313" key="4">
    <source>
        <dbReference type="EMBL" id="KDN97010.2"/>
    </source>
</evidence>
<dbReference type="InterPro" id="IPR010998">
    <property type="entry name" value="Integrase_recombinase_N"/>
</dbReference>
<organism evidence="4 5">
    <name type="scientific">Pseudomonas donghuensis</name>
    <dbReference type="NCBI Taxonomy" id="1163398"/>
    <lineage>
        <taxon>Bacteria</taxon>
        <taxon>Pseudomonadati</taxon>
        <taxon>Pseudomonadota</taxon>
        <taxon>Gammaproteobacteria</taxon>
        <taxon>Pseudomonadales</taxon>
        <taxon>Pseudomonadaceae</taxon>
        <taxon>Pseudomonas</taxon>
    </lineage>
</organism>
<evidence type="ECO:0000259" key="3">
    <source>
        <dbReference type="PROSITE" id="PS51898"/>
    </source>
</evidence>
<dbReference type="SUPFAM" id="SSF47823">
    <property type="entry name" value="lambda integrase-like, N-terminal domain"/>
    <property type="match status" value="1"/>
</dbReference>
<gene>
    <name evidence="4" type="ORF">BV82_5219</name>
</gene>
<dbReference type="PANTHER" id="PTHR34605">
    <property type="entry name" value="PHAGE_INTEGRASE DOMAIN-CONTAINING PROTEIN"/>
    <property type="match status" value="1"/>
</dbReference>
<dbReference type="SUPFAM" id="SSF56349">
    <property type="entry name" value="DNA breaking-rejoining enzymes"/>
    <property type="match status" value="1"/>
</dbReference>
<feature type="domain" description="Tyr recombinase" evidence="3">
    <location>
        <begin position="163"/>
        <end position="354"/>
    </location>
</feature>
<keyword evidence="2" id="KW-0233">DNA recombination</keyword>
<reference evidence="4 5" key="1">
    <citation type="journal article" date="2014" name="Genome Announc.">
        <title>Genome Sequence of Pseudomonas sp. Strain P482, a Tomato Rhizosphere Isolate with Broad-Spectrum Antimicrobial Activity.</title>
        <authorList>
            <person name="Krzyzanowska D.M."/>
            <person name="Ossowicki A."/>
            <person name="Jafra S."/>
        </authorList>
    </citation>
    <scope>NUCLEOTIDE SEQUENCE [LARGE SCALE GENOMIC DNA]</scope>
    <source>
        <strain evidence="4 5">P482</strain>
    </source>
</reference>
<dbReference type="AlphaFoldDB" id="A0AAP0X8A1"/>
<proteinExistence type="predicted"/>
<dbReference type="GeneID" id="98283460"/>
<dbReference type="PROSITE" id="PS51898">
    <property type="entry name" value="TYR_RECOMBINASE"/>
    <property type="match status" value="1"/>
</dbReference>